<feature type="non-terminal residue" evidence="1">
    <location>
        <position position="1"/>
    </location>
</feature>
<evidence type="ECO:0000313" key="2">
    <source>
        <dbReference type="Proteomes" id="UP000315423"/>
    </source>
</evidence>
<reference evidence="1" key="1">
    <citation type="submission" date="2018-09" db="EMBL/GenBank/DDBJ databases">
        <title>A genomic encyclopedia of anaerobic methanotrophic archaea.</title>
        <authorList>
            <person name="Skennerton C.T."/>
            <person name="Chadwick G.L."/>
            <person name="Laso-Perez R."/>
            <person name="Leu A.O."/>
            <person name="Speth D.R."/>
            <person name="Yu H."/>
            <person name="Morgan-Lang C."/>
            <person name="Hatzenpichler R."/>
            <person name="Goudeau D."/>
            <person name="Malmstrom R."/>
            <person name="Woyke T."/>
            <person name="Hallam S."/>
            <person name="Tyson G.W."/>
            <person name="Wegener G."/>
            <person name="Boetius A."/>
            <person name="Orphan V.J."/>
        </authorList>
    </citation>
    <scope>NUCLEOTIDE SEQUENCE</scope>
    <source>
        <strain evidence="1">CONS3730D10UFb2</strain>
    </source>
</reference>
<dbReference type="EMBL" id="QYBA01000210">
    <property type="protein sequence ID" value="TKY91358.1"/>
    <property type="molecule type" value="Genomic_DNA"/>
</dbReference>
<evidence type="ECO:0000313" key="1">
    <source>
        <dbReference type="EMBL" id="TKY91358.1"/>
    </source>
</evidence>
<dbReference type="Proteomes" id="UP000315423">
    <property type="component" value="Unassembled WGS sequence"/>
</dbReference>
<protein>
    <submittedName>
        <fullName evidence="1">ATP-binding protein</fullName>
    </submittedName>
</protein>
<accession>A0AC61S9K9</accession>
<keyword evidence="1" id="KW-0067">ATP-binding</keyword>
<organism evidence="1 2">
    <name type="scientific">Candidatus Methanomarinus sp</name>
    <dbReference type="NCBI Taxonomy" id="3386244"/>
    <lineage>
        <taxon>Archaea</taxon>
        <taxon>Methanobacteriati</taxon>
        <taxon>Methanobacteriota</taxon>
        <taxon>Stenosarchaea group</taxon>
        <taxon>Methanomicrobia</taxon>
        <taxon>Methanosarcinales</taxon>
        <taxon>ANME-2 cluster</taxon>
        <taxon>Candidatus Methanocomedenaceae</taxon>
        <taxon>Candidatus Methanomarinus</taxon>
    </lineage>
</organism>
<name>A0AC61S9K9_9EURY</name>
<keyword evidence="1" id="KW-0547">Nucleotide-binding</keyword>
<sequence length="448" mass="52501">IYGRRRVGKTELIKQSLANTQCRTLYFLGELQKEKQLTSLYSRIAGLTLNDEFIQNNPQNNWHALLDYLTRIMEDGSTVLVFDELPFIYKSNPNFISILQFFWDEKWKDMDIKLILCGSSISMMQRIALSYSSPIYGRRTGQIHLHPLSFLNFRELFSNWMYEDIVDAYATLGGIPRYAQEFDSRKSFHENILNALLDKDAFLYKEAEFLLMEELRDFTNYFSILKAVAMGKNTFSNISNFSGIAPNKLYAYISRLVELNILRRDIPVTVPKEKSTRVGNYVLHDYFFRFWFRYIYPNSSLIEIGRSDIVLSLIKGDFNRYLGPVFEDIASELLQNCSISGKFPLFTKWGKWWHKDKEIDIVALNELSTDIIFCECKWQNKMVDKKLIMDLMEKSDHVIWRNKERTDHYAVVSKSGFTKAAIKFAKDHNVYIFTLNDLVPPNDNGIIR</sequence>
<gene>
    <name evidence="1" type="ORF">C5S46_06240</name>
</gene>
<proteinExistence type="predicted"/>
<comment type="caution">
    <text evidence="1">The sequence shown here is derived from an EMBL/GenBank/DDBJ whole genome shotgun (WGS) entry which is preliminary data.</text>
</comment>